<dbReference type="EMBL" id="SJST01000003">
    <property type="protein sequence ID" value="TCD14083.1"/>
    <property type="molecule type" value="Genomic_DNA"/>
</dbReference>
<keyword evidence="4" id="KW-1185">Reference proteome</keyword>
<name>A0A4R0PC23_9HYPH</name>
<comment type="caution">
    <text evidence="3">The sequence shown here is derived from an EMBL/GenBank/DDBJ whole genome shotgun (WGS) entry which is preliminary data.</text>
</comment>
<dbReference type="InterPro" id="IPR026816">
    <property type="entry name" value="Flavodoxin_dom"/>
</dbReference>
<organism evidence="3 4">
    <name type="scientific">Oricola cellulosilytica</name>
    <dbReference type="NCBI Taxonomy" id="1429082"/>
    <lineage>
        <taxon>Bacteria</taxon>
        <taxon>Pseudomonadati</taxon>
        <taxon>Pseudomonadota</taxon>
        <taxon>Alphaproteobacteria</taxon>
        <taxon>Hyphomicrobiales</taxon>
        <taxon>Ahrensiaceae</taxon>
        <taxon>Oricola</taxon>
    </lineage>
</organism>
<protein>
    <recommendedName>
        <fullName evidence="2">Flavodoxin domain-containing protein</fullName>
    </recommendedName>
</protein>
<dbReference type="GO" id="GO:0009055">
    <property type="term" value="F:electron transfer activity"/>
    <property type="evidence" value="ECO:0007669"/>
    <property type="project" value="InterPro"/>
</dbReference>
<dbReference type="SUPFAM" id="SSF52218">
    <property type="entry name" value="Flavoproteins"/>
    <property type="match status" value="1"/>
</dbReference>
<dbReference type="GO" id="GO:0010181">
    <property type="term" value="F:FMN binding"/>
    <property type="evidence" value="ECO:0007669"/>
    <property type="project" value="InterPro"/>
</dbReference>
<dbReference type="Proteomes" id="UP000291301">
    <property type="component" value="Unassembled WGS sequence"/>
</dbReference>
<dbReference type="InterPro" id="IPR029039">
    <property type="entry name" value="Flavoprotein-like_sf"/>
</dbReference>
<feature type="domain" description="Flavodoxin" evidence="2">
    <location>
        <begin position="4"/>
        <end position="89"/>
    </location>
</feature>
<evidence type="ECO:0000256" key="1">
    <source>
        <dbReference type="ARBA" id="ARBA00001917"/>
    </source>
</evidence>
<evidence type="ECO:0000259" key="2">
    <source>
        <dbReference type="Pfam" id="PF12724"/>
    </source>
</evidence>
<dbReference type="PROSITE" id="PS00201">
    <property type="entry name" value="FLAVODOXIN"/>
    <property type="match status" value="1"/>
</dbReference>
<evidence type="ECO:0000313" key="3">
    <source>
        <dbReference type="EMBL" id="TCD14083.1"/>
    </source>
</evidence>
<proteinExistence type="predicted"/>
<accession>A0A4R0PC23</accession>
<dbReference type="RefSeq" id="WP_131567760.1">
    <property type="nucleotide sequence ID" value="NZ_JAINFK010000002.1"/>
</dbReference>
<comment type="cofactor">
    <cofactor evidence="1">
        <name>FMN</name>
        <dbReference type="ChEBI" id="CHEBI:58210"/>
    </cofactor>
</comment>
<dbReference type="OrthoDB" id="4878515at2"/>
<dbReference type="Pfam" id="PF12724">
    <property type="entry name" value="Flavodoxin_5"/>
    <property type="match status" value="1"/>
</dbReference>
<dbReference type="InterPro" id="IPR001226">
    <property type="entry name" value="Flavodoxin_CS"/>
</dbReference>
<dbReference type="AlphaFoldDB" id="A0A4R0PC23"/>
<sequence length="123" mass="13555">MKGVIFFSSRYGSTAQYAQWIAEATGLPSFDVEEESANPSDYDFLVLGSPVIYHKLMFHKWVKRNLASIMSRPAILFSVSGAGPGRSWMAGSRKAFRLTSFPTWSTSPCAAVRIRRSLPGTTG</sequence>
<reference evidence="3 4" key="1">
    <citation type="journal article" date="2015" name="Antonie Van Leeuwenhoek">
        <title>Oricola cellulosilytica gen. nov., sp. nov., a cellulose-degrading bacterium of the family Phyllobacteriaceae isolated from surface seashore water, and emended descriptions of Mesorhizobium loti and Phyllobacterium myrsinacearum.</title>
        <authorList>
            <person name="Hameed A."/>
            <person name="Shahina M."/>
            <person name="Lai W.A."/>
            <person name="Lin S.Y."/>
            <person name="Young L.S."/>
            <person name="Liu Y.C."/>
            <person name="Hsu Y.H."/>
            <person name="Young C.C."/>
        </authorList>
    </citation>
    <scope>NUCLEOTIDE SEQUENCE [LARGE SCALE GENOMIC DNA]</scope>
    <source>
        <strain evidence="3 4">KCTC 52183</strain>
    </source>
</reference>
<gene>
    <name evidence="3" type="ORF">E0D97_08290</name>
</gene>
<evidence type="ECO:0000313" key="4">
    <source>
        <dbReference type="Proteomes" id="UP000291301"/>
    </source>
</evidence>
<dbReference type="Gene3D" id="3.40.50.360">
    <property type="match status" value="1"/>
</dbReference>